<dbReference type="PANTHER" id="PTHR35566">
    <property type="entry name" value="BLR3599 PROTEIN"/>
    <property type="match status" value="1"/>
</dbReference>
<accession>A0A2N7TFR1</accession>
<organism evidence="1 2">
    <name type="scientific">Halomonas heilongjiangensis</name>
    <dbReference type="NCBI Taxonomy" id="1387883"/>
    <lineage>
        <taxon>Bacteria</taxon>
        <taxon>Pseudomonadati</taxon>
        <taxon>Pseudomonadota</taxon>
        <taxon>Gammaproteobacteria</taxon>
        <taxon>Oceanospirillales</taxon>
        <taxon>Halomonadaceae</taxon>
        <taxon>Halomonas</taxon>
    </lineage>
</organism>
<comment type="caution">
    <text evidence="1">The sequence shown here is derived from an EMBL/GenBank/DDBJ whole genome shotgun (WGS) entry which is preliminary data.</text>
</comment>
<protein>
    <submittedName>
        <fullName evidence="1">Type VI secretion system baseplate subunit TssK</fullName>
    </submittedName>
</protein>
<dbReference type="Proteomes" id="UP000235346">
    <property type="component" value="Unassembled WGS sequence"/>
</dbReference>
<name>A0A2N7TFR1_9GAMM</name>
<keyword evidence="2" id="KW-1185">Reference proteome</keyword>
<evidence type="ECO:0000313" key="2">
    <source>
        <dbReference type="Proteomes" id="UP000235346"/>
    </source>
</evidence>
<reference evidence="1 2" key="1">
    <citation type="submission" date="2018-01" db="EMBL/GenBank/DDBJ databases">
        <title>Halomonas endophytica sp. nov., isolated from storage liquid in the stems of Populus euphratica.</title>
        <authorList>
            <person name="Chen C."/>
        </authorList>
    </citation>
    <scope>NUCLEOTIDE SEQUENCE [LARGE SCALE GENOMIC DNA]</scope>
    <source>
        <strain evidence="1 2">DSM 26881</strain>
    </source>
</reference>
<gene>
    <name evidence="1" type="ORF">C1H66_21655</name>
</gene>
<proteinExistence type="predicted"/>
<dbReference type="EMBL" id="PNRE01000103">
    <property type="protein sequence ID" value="PMR67023.1"/>
    <property type="molecule type" value="Genomic_DNA"/>
</dbReference>
<sequence>MSRNSRVLWSEGLFLEPQHLQQQDRFVEGYVAGRLVAYGTHAWGFQELEIDTDLLAIGKLGLRVGRGIFPDGTPFHMPGDDPLPPALEVGGEVRDQLVYLALALAREGAVDVSRQGATPGLYRYQADILEVRDRVLDSAVSTPVEVGRLETRLALASETLDEYACIPLCRVSEARPDGQLVLDEAFVPTVLRCRASERLQGYLNELCGLLQQRAAMLAGRVTASGQGGAGEIADFLMLQIVNRHIPVAAHLAASTHVLPEEFYRFVIGLAGELATLTRENRLPPEMAPYHHGDLQQAFDSVFEVLRAEFRTVREAPAIQVPLEKTGAHGVWVARVQDTALIRSASFVLSVGAAVPTEEVRAYFPAHAKVAPVERIAELVNNNLPGIPLVPMPTAPRQIPQLTSRVYFELDSSHPMWEALTDSGGMAVHVAGQYPDLKMDLWAIRGGGA</sequence>
<dbReference type="PANTHER" id="PTHR35566:SF1">
    <property type="entry name" value="TYPE VI SECRETION SYSTEM BASEPLATE COMPONENT TSSK1"/>
    <property type="match status" value="1"/>
</dbReference>
<dbReference type="NCBIfam" id="TIGR03353">
    <property type="entry name" value="VI_chp_4"/>
    <property type="match status" value="1"/>
</dbReference>
<dbReference type="RefSeq" id="WP_102629940.1">
    <property type="nucleotide sequence ID" value="NZ_PDOH01000048.1"/>
</dbReference>
<dbReference type="AlphaFoldDB" id="A0A2N7TFR1"/>
<dbReference type="Pfam" id="PF05936">
    <property type="entry name" value="T6SS_VasE"/>
    <property type="match status" value="1"/>
</dbReference>
<evidence type="ECO:0000313" key="1">
    <source>
        <dbReference type="EMBL" id="PMR67023.1"/>
    </source>
</evidence>
<dbReference type="OrthoDB" id="9775333at2"/>
<dbReference type="InterPro" id="IPR010263">
    <property type="entry name" value="T6SS_TssK"/>
</dbReference>